<gene>
    <name evidence="2" type="ORF">BT67DRAFT_439977</name>
</gene>
<evidence type="ECO:0000313" key="3">
    <source>
        <dbReference type="Proteomes" id="UP001304895"/>
    </source>
</evidence>
<name>A0AAN6ZFZ2_9PEZI</name>
<proteinExistence type="predicted"/>
<reference evidence="2" key="1">
    <citation type="journal article" date="2023" name="Mol. Phylogenet. Evol.">
        <title>Genome-scale phylogeny and comparative genomics of the fungal order Sordariales.</title>
        <authorList>
            <person name="Hensen N."/>
            <person name="Bonometti L."/>
            <person name="Westerberg I."/>
            <person name="Brannstrom I.O."/>
            <person name="Guillou S."/>
            <person name="Cros-Aarteil S."/>
            <person name="Calhoun S."/>
            <person name="Haridas S."/>
            <person name="Kuo A."/>
            <person name="Mondo S."/>
            <person name="Pangilinan J."/>
            <person name="Riley R."/>
            <person name="LaButti K."/>
            <person name="Andreopoulos B."/>
            <person name="Lipzen A."/>
            <person name="Chen C."/>
            <person name="Yan M."/>
            <person name="Daum C."/>
            <person name="Ng V."/>
            <person name="Clum A."/>
            <person name="Steindorff A."/>
            <person name="Ohm R.A."/>
            <person name="Martin F."/>
            <person name="Silar P."/>
            <person name="Natvig D.O."/>
            <person name="Lalanne C."/>
            <person name="Gautier V."/>
            <person name="Ament-Velasquez S.L."/>
            <person name="Kruys A."/>
            <person name="Hutchinson M.I."/>
            <person name="Powell A.J."/>
            <person name="Barry K."/>
            <person name="Miller A.N."/>
            <person name="Grigoriev I.V."/>
            <person name="Debuchy R."/>
            <person name="Gladieux P."/>
            <person name="Hiltunen Thoren M."/>
            <person name="Johannesson H."/>
        </authorList>
    </citation>
    <scope>NUCLEOTIDE SEQUENCE</scope>
    <source>
        <strain evidence="2">CBS 123565</strain>
    </source>
</reference>
<reference evidence="2" key="2">
    <citation type="submission" date="2023-05" db="EMBL/GenBank/DDBJ databases">
        <authorList>
            <consortium name="Lawrence Berkeley National Laboratory"/>
            <person name="Steindorff A."/>
            <person name="Hensen N."/>
            <person name="Bonometti L."/>
            <person name="Westerberg I."/>
            <person name="Brannstrom I.O."/>
            <person name="Guillou S."/>
            <person name="Cros-Aarteil S."/>
            <person name="Calhoun S."/>
            <person name="Haridas S."/>
            <person name="Kuo A."/>
            <person name="Mondo S."/>
            <person name="Pangilinan J."/>
            <person name="Riley R."/>
            <person name="Labutti K."/>
            <person name="Andreopoulos B."/>
            <person name="Lipzen A."/>
            <person name="Chen C."/>
            <person name="Yanf M."/>
            <person name="Daum C."/>
            <person name="Ng V."/>
            <person name="Clum A."/>
            <person name="Ohm R."/>
            <person name="Martin F."/>
            <person name="Silar P."/>
            <person name="Natvig D."/>
            <person name="Lalanne C."/>
            <person name="Gautier V."/>
            <person name="Ament-Velasquez S.L."/>
            <person name="Kruys A."/>
            <person name="Hutchinson M.I."/>
            <person name="Powell A.J."/>
            <person name="Barry K."/>
            <person name="Miller A.N."/>
            <person name="Grigoriev I.V."/>
            <person name="Debuchy R."/>
            <person name="Gladieux P."/>
            <person name="Thoren M.H."/>
            <person name="Johannesson H."/>
        </authorList>
    </citation>
    <scope>NUCLEOTIDE SEQUENCE</scope>
    <source>
        <strain evidence="2">CBS 123565</strain>
    </source>
</reference>
<feature type="compositionally biased region" description="Low complexity" evidence="1">
    <location>
        <begin position="1"/>
        <end position="18"/>
    </location>
</feature>
<protein>
    <recommendedName>
        <fullName evidence="4">Mediator complex subunit 9</fullName>
    </recommendedName>
</protein>
<organism evidence="2 3">
    <name type="scientific">Trichocladium antarcticum</name>
    <dbReference type="NCBI Taxonomy" id="1450529"/>
    <lineage>
        <taxon>Eukaryota</taxon>
        <taxon>Fungi</taxon>
        <taxon>Dikarya</taxon>
        <taxon>Ascomycota</taxon>
        <taxon>Pezizomycotina</taxon>
        <taxon>Sordariomycetes</taxon>
        <taxon>Sordariomycetidae</taxon>
        <taxon>Sordariales</taxon>
        <taxon>Chaetomiaceae</taxon>
        <taxon>Trichocladium</taxon>
    </lineage>
</organism>
<accession>A0AAN6ZFZ2</accession>
<dbReference type="EMBL" id="MU853403">
    <property type="protein sequence ID" value="KAK4136972.1"/>
    <property type="molecule type" value="Genomic_DNA"/>
</dbReference>
<feature type="region of interest" description="Disordered" evidence="1">
    <location>
        <begin position="68"/>
        <end position="92"/>
    </location>
</feature>
<keyword evidence="3" id="KW-1185">Reference proteome</keyword>
<evidence type="ECO:0008006" key="4">
    <source>
        <dbReference type="Google" id="ProtNLM"/>
    </source>
</evidence>
<feature type="region of interest" description="Disordered" evidence="1">
    <location>
        <begin position="1"/>
        <end position="28"/>
    </location>
</feature>
<dbReference type="AlphaFoldDB" id="A0AAN6ZFZ2"/>
<comment type="caution">
    <text evidence="2">The sequence shown here is derived from an EMBL/GenBank/DDBJ whole genome shotgun (WGS) entry which is preliminary data.</text>
</comment>
<dbReference type="Proteomes" id="UP001304895">
    <property type="component" value="Unassembled WGS sequence"/>
</dbReference>
<sequence>MASSSSPSAASTGLPSASDSPPLAKIEQLSDDLGLQRVLLESLHDLPDTSSRRQEIADEIATIQHKLAEARRKGAPMGPNTGDANGSEECED</sequence>
<evidence type="ECO:0000313" key="2">
    <source>
        <dbReference type="EMBL" id="KAK4136972.1"/>
    </source>
</evidence>
<evidence type="ECO:0000256" key="1">
    <source>
        <dbReference type="SAM" id="MobiDB-lite"/>
    </source>
</evidence>